<reference evidence="1" key="1">
    <citation type="journal article" date="2011" name="Genome Biol.">
        <title>The draft genome of the carcinogenic human liver fluke Clonorchis sinensis.</title>
        <authorList>
            <person name="Wang X."/>
            <person name="Chen W."/>
            <person name="Huang Y."/>
            <person name="Sun J."/>
            <person name="Men J."/>
            <person name="Liu H."/>
            <person name="Luo F."/>
            <person name="Guo L."/>
            <person name="Lv X."/>
            <person name="Deng C."/>
            <person name="Zhou C."/>
            <person name="Fan Y."/>
            <person name="Li X."/>
            <person name="Huang L."/>
            <person name="Hu Y."/>
            <person name="Liang C."/>
            <person name="Hu X."/>
            <person name="Xu J."/>
            <person name="Yu X."/>
        </authorList>
    </citation>
    <scope>NUCLEOTIDE SEQUENCE [LARGE SCALE GENOMIC DNA]</scope>
    <source>
        <strain evidence="1">Henan</strain>
    </source>
</reference>
<evidence type="ECO:0000313" key="1">
    <source>
        <dbReference type="EMBL" id="GAA54419.1"/>
    </source>
</evidence>
<organism evidence="1 2">
    <name type="scientific">Clonorchis sinensis</name>
    <name type="common">Chinese liver fluke</name>
    <dbReference type="NCBI Taxonomy" id="79923"/>
    <lineage>
        <taxon>Eukaryota</taxon>
        <taxon>Metazoa</taxon>
        <taxon>Spiralia</taxon>
        <taxon>Lophotrochozoa</taxon>
        <taxon>Platyhelminthes</taxon>
        <taxon>Trematoda</taxon>
        <taxon>Digenea</taxon>
        <taxon>Opisthorchiida</taxon>
        <taxon>Opisthorchiata</taxon>
        <taxon>Opisthorchiidae</taxon>
        <taxon>Clonorchis</taxon>
    </lineage>
</organism>
<sequence length="169" mass="18887">MLRSKAGASRKCGLEEEKPIKAIVSKYADRALCQLNLGVRIFGQTLLHIIESLPRNMDTWSHFRVRNGPENLIVLLLFSNITDDSLSVSFEAAIKRNTRTLSSVYESEEPPGIYNSSTYGFDGLLLPKPALILLFSESYETSSVGVHYNQSFGKSKLDAQTVYNVFLYG</sequence>
<dbReference type="AlphaFoldDB" id="G7YN88"/>
<protein>
    <submittedName>
        <fullName evidence="1">Uncharacterized protein</fullName>
    </submittedName>
</protein>
<gene>
    <name evidence="1" type="ORF">CLF_102899</name>
</gene>
<dbReference type="EMBL" id="DF143891">
    <property type="protein sequence ID" value="GAA54419.1"/>
    <property type="molecule type" value="Genomic_DNA"/>
</dbReference>
<dbReference type="Proteomes" id="UP000008909">
    <property type="component" value="Unassembled WGS sequence"/>
</dbReference>
<accession>G7YN88</accession>
<evidence type="ECO:0000313" key="2">
    <source>
        <dbReference type="Proteomes" id="UP000008909"/>
    </source>
</evidence>
<name>G7YN88_CLOSI</name>
<reference key="2">
    <citation type="submission" date="2011-10" db="EMBL/GenBank/DDBJ databases">
        <title>The genome and transcriptome sequence of Clonorchis sinensis provide insights into the carcinogenic liver fluke.</title>
        <authorList>
            <person name="Wang X."/>
            <person name="Huang Y."/>
            <person name="Chen W."/>
            <person name="Liu H."/>
            <person name="Guo L."/>
            <person name="Chen Y."/>
            <person name="Luo F."/>
            <person name="Zhou W."/>
            <person name="Sun J."/>
            <person name="Mao Q."/>
            <person name="Liang P."/>
            <person name="Zhou C."/>
            <person name="Tian Y."/>
            <person name="Men J."/>
            <person name="Lv X."/>
            <person name="Huang L."/>
            <person name="Zhou J."/>
            <person name="Hu Y."/>
            <person name="Li R."/>
            <person name="Zhang F."/>
            <person name="Lei H."/>
            <person name="Li X."/>
            <person name="Hu X."/>
            <person name="Liang C."/>
            <person name="Xu J."/>
            <person name="Wu Z."/>
            <person name="Yu X."/>
        </authorList>
    </citation>
    <scope>NUCLEOTIDE SEQUENCE</scope>
    <source>
        <strain>Henan</strain>
    </source>
</reference>
<proteinExistence type="predicted"/>
<keyword evidence="2" id="KW-1185">Reference proteome</keyword>